<evidence type="ECO:0000256" key="6">
    <source>
        <dbReference type="ARBA" id="ARBA00023242"/>
    </source>
</evidence>
<evidence type="ECO:0000313" key="12">
    <source>
        <dbReference type="EMBL" id="CDP35006.1"/>
    </source>
</evidence>
<comment type="subcellular location">
    <subcellularLocation>
        <location evidence="1 9">Nucleus</location>
        <location evidence="1 9">Nucleolus</location>
    </subcellularLocation>
</comment>
<feature type="compositionally biased region" description="Acidic residues" evidence="11">
    <location>
        <begin position="53"/>
        <end position="65"/>
    </location>
</feature>
<comment type="similarity">
    <text evidence="2 9">Belongs to the RRP36 family.</text>
</comment>
<dbReference type="EMBL" id="HG937693">
    <property type="protein sequence ID" value="CDP35006.1"/>
    <property type="molecule type" value="Genomic_DNA"/>
</dbReference>
<sequence length="251" mass="29064">MISLTDRMKRPQYQESDSEPELDEFAYSQEEDSDGEFGSVSFGALAKAQDEFGQGDEDDDSDSGPEETSTSSSSRRKGKFSKDKQKRHKHAPAESSAKRPVSVIREIPGLSSTKSTTLYRDIRFDPAYGKADLATARKNYAFLNEYRQKELDQLKEELKTVRDANERERIQKAIQSQQSRLETLKNRDLENKVVKEHQKKGHFLKRSDKRQLVLKEKYKSMKKKDVSKAIERRRKKNAAKERKNMPLVRRS</sequence>
<protein>
    <recommendedName>
        <fullName evidence="9">rRNA biogenesis protein RRP36</fullName>
    </recommendedName>
</protein>
<comment type="function">
    <text evidence="8 9">Component of the 90S pre-ribosome involved in the maturation of rRNAs. Required for early cleavages of the pre-RNAs in the 40S ribosomal subunit maturation pathway.</text>
</comment>
<evidence type="ECO:0000256" key="5">
    <source>
        <dbReference type="ARBA" id="ARBA00023054"/>
    </source>
</evidence>
<evidence type="ECO:0000256" key="10">
    <source>
        <dbReference type="SAM" id="Coils"/>
    </source>
</evidence>
<feature type="region of interest" description="Disordered" evidence="11">
    <location>
        <begin position="1"/>
        <end position="108"/>
    </location>
</feature>
<dbReference type="PANTHER" id="PTHR21738:SF0">
    <property type="entry name" value="RIBOSOMAL RNA PROCESSING PROTEIN 36 HOMOLOG"/>
    <property type="match status" value="1"/>
</dbReference>
<dbReference type="PANTHER" id="PTHR21738">
    <property type="entry name" value="RIBOSOMAL RNA PROCESSING PROTEIN 36 HOMOLOG"/>
    <property type="match status" value="1"/>
</dbReference>
<keyword evidence="4 9" id="KW-0698">rRNA processing</keyword>
<evidence type="ECO:0000256" key="4">
    <source>
        <dbReference type="ARBA" id="ARBA00022552"/>
    </source>
</evidence>
<evidence type="ECO:0000256" key="1">
    <source>
        <dbReference type="ARBA" id="ARBA00004604"/>
    </source>
</evidence>
<gene>
    <name evidence="12" type="ORF">GNLVRS02_ARAD1C25498g</name>
</gene>
<keyword evidence="6 9" id="KW-0539">Nucleus</keyword>
<proteinExistence type="inferred from homology"/>
<evidence type="ECO:0000256" key="3">
    <source>
        <dbReference type="ARBA" id="ARBA00022517"/>
    </source>
</evidence>
<keyword evidence="3 9" id="KW-0690">Ribosome biogenesis</keyword>
<accession>A0A060T732</accession>
<comment type="subunit">
    <text evidence="9">Associates with 90S and pre-40S pre-ribosomal particles.</text>
</comment>
<dbReference type="PhylomeDB" id="A0A060T732"/>
<evidence type="ECO:0000256" key="7">
    <source>
        <dbReference type="ARBA" id="ARBA00023274"/>
    </source>
</evidence>
<evidence type="ECO:0000256" key="11">
    <source>
        <dbReference type="SAM" id="MobiDB-lite"/>
    </source>
</evidence>
<feature type="region of interest" description="Disordered" evidence="11">
    <location>
        <begin position="223"/>
        <end position="251"/>
    </location>
</feature>
<dbReference type="GO" id="GO:0030686">
    <property type="term" value="C:90S preribosome"/>
    <property type="evidence" value="ECO:0007669"/>
    <property type="project" value="TreeGrafter"/>
</dbReference>
<dbReference type="GO" id="GO:0000462">
    <property type="term" value="P:maturation of SSU-rRNA from tricistronic rRNA transcript (SSU-rRNA, 5.8S rRNA, LSU-rRNA)"/>
    <property type="evidence" value="ECO:0007669"/>
    <property type="project" value="TreeGrafter"/>
</dbReference>
<feature type="compositionally biased region" description="Acidic residues" evidence="11">
    <location>
        <begin position="16"/>
        <end position="35"/>
    </location>
</feature>
<organism evidence="12">
    <name type="scientific">Blastobotrys adeninivorans</name>
    <name type="common">Yeast</name>
    <name type="synonym">Arxula adeninivorans</name>
    <dbReference type="NCBI Taxonomy" id="409370"/>
    <lineage>
        <taxon>Eukaryota</taxon>
        <taxon>Fungi</taxon>
        <taxon>Dikarya</taxon>
        <taxon>Ascomycota</taxon>
        <taxon>Saccharomycotina</taxon>
        <taxon>Dipodascomycetes</taxon>
        <taxon>Dipodascales</taxon>
        <taxon>Trichomonascaceae</taxon>
        <taxon>Blastobotrys</taxon>
    </lineage>
</organism>
<name>A0A060T732_BLAAD</name>
<feature type="coiled-coil region" evidence="10">
    <location>
        <begin position="144"/>
        <end position="187"/>
    </location>
</feature>
<reference evidence="12" key="1">
    <citation type="submission" date="2014-02" db="EMBL/GenBank/DDBJ databases">
        <authorList>
            <person name="Genoscope - CEA"/>
        </authorList>
    </citation>
    <scope>NUCLEOTIDE SEQUENCE</scope>
    <source>
        <strain evidence="12">LS3</strain>
    </source>
</reference>
<evidence type="ECO:0000256" key="8">
    <source>
        <dbReference type="ARBA" id="ARBA00025053"/>
    </source>
</evidence>
<evidence type="ECO:0000256" key="9">
    <source>
        <dbReference type="RuleBase" id="RU368027"/>
    </source>
</evidence>
<evidence type="ECO:0000256" key="2">
    <source>
        <dbReference type="ARBA" id="ARBA00009418"/>
    </source>
</evidence>
<feature type="compositionally biased region" description="Basic residues" evidence="11">
    <location>
        <begin position="74"/>
        <end position="90"/>
    </location>
</feature>
<dbReference type="Pfam" id="PF06102">
    <property type="entry name" value="RRP36"/>
    <property type="match status" value="1"/>
</dbReference>
<dbReference type="AlphaFoldDB" id="A0A060T732"/>
<dbReference type="GO" id="GO:0005730">
    <property type="term" value="C:nucleolus"/>
    <property type="evidence" value="ECO:0007669"/>
    <property type="project" value="UniProtKB-SubCell"/>
</dbReference>
<keyword evidence="5 10" id="KW-0175">Coiled coil</keyword>
<dbReference type="InterPro" id="IPR009292">
    <property type="entry name" value="RRP36"/>
</dbReference>
<reference evidence="12" key="2">
    <citation type="submission" date="2014-06" db="EMBL/GenBank/DDBJ databases">
        <title>The complete genome of Blastobotrys (Arxula) adeninivorans LS3 - a yeast of biotechnological interest.</title>
        <authorList>
            <person name="Kunze G."/>
            <person name="Gaillardin C."/>
            <person name="Czernicka M."/>
            <person name="Durrens P."/>
            <person name="Martin T."/>
            <person name="Boer E."/>
            <person name="Gabaldon T."/>
            <person name="Cruz J."/>
            <person name="Talla E."/>
            <person name="Marck C."/>
            <person name="Goffeau A."/>
            <person name="Barbe V."/>
            <person name="Baret P."/>
            <person name="Baronian K."/>
            <person name="Beier S."/>
            <person name="Bleykasten C."/>
            <person name="Bode R."/>
            <person name="Casaregola S."/>
            <person name="Despons L."/>
            <person name="Fairhead C."/>
            <person name="Giersberg M."/>
            <person name="Gierski P."/>
            <person name="Hahnel U."/>
            <person name="Hartmann A."/>
            <person name="Jankowska D."/>
            <person name="Jubin C."/>
            <person name="Jung P."/>
            <person name="Lafontaine I."/>
            <person name="Leh-Louis V."/>
            <person name="Lemaire M."/>
            <person name="Marcet-Houben M."/>
            <person name="Mascher M."/>
            <person name="Morel G."/>
            <person name="Richard G.-F."/>
            <person name="Riechen J."/>
            <person name="Sacerdot C."/>
            <person name="Sarkar A."/>
            <person name="Savel G."/>
            <person name="Schacherer J."/>
            <person name="Sherman D."/>
            <person name="Straub M.-L."/>
            <person name="Stein N."/>
            <person name="Thierry A."/>
            <person name="Trautwein-Schult A."/>
            <person name="Westhof E."/>
            <person name="Worch S."/>
            <person name="Dujon B."/>
            <person name="Souciet J.-L."/>
            <person name="Wincker P."/>
            <person name="Scholz U."/>
            <person name="Neuveglise N."/>
        </authorList>
    </citation>
    <scope>NUCLEOTIDE SEQUENCE</scope>
    <source>
        <strain evidence="12">LS3</strain>
    </source>
</reference>
<keyword evidence="7 9" id="KW-0687">Ribonucleoprotein</keyword>